<gene>
    <name evidence="6" type="ORF">GXN74_04385</name>
</gene>
<dbReference type="PROSITE" id="PS00198">
    <property type="entry name" value="4FE4S_FER_1"/>
    <property type="match status" value="1"/>
</dbReference>
<keyword evidence="1" id="KW-0004">4Fe-4S</keyword>
<dbReference type="PANTHER" id="PTHR43687">
    <property type="entry name" value="ADENYLYLSULFATE REDUCTASE, BETA SUBUNIT"/>
    <property type="match status" value="1"/>
</dbReference>
<dbReference type="GO" id="GO:0051539">
    <property type="term" value="F:4 iron, 4 sulfur cluster binding"/>
    <property type="evidence" value="ECO:0007669"/>
    <property type="project" value="UniProtKB-KW"/>
</dbReference>
<dbReference type="Proteomes" id="UP000461585">
    <property type="component" value="Unassembled WGS sequence"/>
</dbReference>
<reference evidence="6 7" key="1">
    <citation type="submission" date="2020-01" db="EMBL/GenBank/DDBJ databases">
        <title>Anaeroalcalibacter tamaniensis gen. nov., sp. nov., moderately halophilic strictly anaerobic fermenter bacterium from mud volcano of Taman peninsula.</title>
        <authorList>
            <person name="Frolova A."/>
            <person name="Merkel A.Y."/>
            <person name="Slobodkin A.I."/>
        </authorList>
    </citation>
    <scope>NUCLEOTIDE SEQUENCE [LARGE SCALE GENOMIC DNA]</scope>
    <source>
        <strain evidence="6 7">F-3ap</strain>
    </source>
</reference>
<feature type="domain" description="4Fe-4S ferredoxin-type" evidence="5">
    <location>
        <begin position="302"/>
        <end position="330"/>
    </location>
</feature>
<dbReference type="PANTHER" id="PTHR43687:SF1">
    <property type="entry name" value="FERREDOXIN III"/>
    <property type="match status" value="1"/>
</dbReference>
<organism evidence="6 7">
    <name type="scientific">Anaerotalea alkaliphila</name>
    <dbReference type="NCBI Taxonomy" id="2662126"/>
    <lineage>
        <taxon>Bacteria</taxon>
        <taxon>Bacillati</taxon>
        <taxon>Bacillota</taxon>
        <taxon>Clostridia</taxon>
        <taxon>Eubacteriales</taxon>
        <taxon>Anaerotalea</taxon>
    </lineage>
</organism>
<protein>
    <submittedName>
        <fullName evidence="6">DUF362 domain-containing protein</fullName>
    </submittedName>
</protein>
<dbReference type="RefSeq" id="WP_162369712.1">
    <property type="nucleotide sequence ID" value="NZ_JAAEEH010000008.1"/>
</dbReference>
<evidence type="ECO:0000256" key="2">
    <source>
        <dbReference type="ARBA" id="ARBA00022723"/>
    </source>
</evidence>
<sequence length="375" mass="41179">MAKVSAVECNSYELGEVYLSLKEALKEIGFQVPRGKTVFLKPNIMSQNRPEQHTVTHFAVVDGLCRLLKEHECSILIGDSIAFYQDGLTRRAFETTGINRVAEKYGARLVAFEEEELVPVPVCGTGPPTLYLPKVLLEADLVVDVCKLKTHSGMRLSGAVKNLLGCLPGGYKQLVHIWTENDFALSDVLLDVLVAVKPALSVMDAIYALDGGPSALGRPLKASRILASTSAPALDAVACRIMGYDPDDISYLVRARERGLLDSSEAIAVEGDVPLLLFRRLVKGPLPLRKKKDSILVTQTYVTPVVVQSKCTRCGDCIRACPVDAIRKEGERVLVDPDRCIRCYRCLHVCPQGAVEARGTPVHWLLRFLRWVAGI</sequence>
<dbReference type="InterPro" id="IPR017896">
    <property type="entry name" value="4Fe4S_Fe-S-bd"/>
</dbReference>
<dbReference type="Pfam" id="PF04015">
    <property type="entry name" value="DUF362"/>
    <property type="match status" value="1"/>
</dbReference>
<evidence type="ECO:0000256" key="4">
    <source>
        <dbReference type="ARBA" id="ARBA00023014"/>
    </source>
</evidence>
<keyword evidence="7" id="KW-1185">Reference proteome</keyword>
<evidence type="ECO:0000259" key="5">
    <source>
        <dbReference type="PROSITE" id="PS51379"/>
    </source>
</evidence>
<feature type="domain" description="4Fe-4S ferredoxin-type" evidence="5">
    <location>
        <begin position="331"/>
        <end position="360"/>
    </location>
</feature>
<dbReference type="Pfam" id="PF13237">
    <property type="entry name" value="Fer4_10"/>
    <property type="match status" value="1"/>
</dbReference>
<dbReference type="AlphaFoldDB" id="A0A7X5HV29"/>
<keyword evidence="4" id="KW-0411">Iron-sulfur</keyword>
<evidence type="ECO:0000313" key="7">
    <source>
        <dbReference type="Proteomes" id="UP000461585"/>
    </source>
</evidence>
<name>A0A7X5HV29_9FIRM</name>
<dbReference type="PROSITE" id="PS51379">
    <property type="entry name" value="4FE4S_FER_2"/>
    <property type="match status" value="2"/>
</dbReference>
<keyword evidence="3" id="KW-0408">Iron</keyword>
<dbReference type="SUPFAM" id="SSF54862">
    <property type="entry name" value="4Fe-4S ferredoxins"/>
    <property type="match status" value="1"/>
</dbReference>
<dbReference type="InterPro" id="IPR007160">
    <property type="entry name" value="DUF362"/>
</dbReference>
<accession>A0A7X5HV29</accession>
<evidence type="ECO:0000256" key="3">
    <source>
        <dbReference type="ARBA" id="ARBA00023004"/>
    </source>
</evidence>
<comment type="caution">
    <text evidence="6">The sequence shown here is derived from an EMBL/GenBank/DDBJ whole genome shotgun (WGS) entry which is preliminary data.</text>
</comment>
<dbReference type="InterPro" id="IPR050572">
    <property type="entry name" value="Fe-S_Ferredoxin"/>
</dbReference>
<evidence type="ECO:0000256" key="1">
    <source>
        <dbReference type="ARBA" id="ARBA00022485"/>
    </source>
</evidence>
<evidence type="ECO:0000313" key="6">
    <source>
        <dbReference type="EMBL" id="NDL66986.1"/>
    </source>
</evidence>
<dbReference type="Gene3D" id="3.30.70.20">
    <property type="match status" value="1"/>
</dbReference>
<dbReference type="GO" id="GO:0046872">
    <property type="term" value="F:metal ion binding"/>
    <property type="evidence" value="ECO:0007669"/>
    <property type="project" value="UniProtKB-KW"/>
</dbReference>
<dbReference type="EMBL" id="JAAEEH010000008">
    <property type="protein sequence ID" value="NDL66986.1"/>
    <property type="molecule type" value="Genomic_DNA"/>
</dbReference>
<dbReference type="InterPro" id="IPR017900">
    <property type="entry name" value="4Fe4S_Fe_S_CS"/>
</dbReference>
<keyword evidence="2" id="KW-0479">Metal-binding</keyword>
<proteinExistence type="predicted"/>